<dbReference type="PROSITE" id="PS50943">
    <property type="entry name" value="HTH_CROC1"/>
    <property type="match status" value="1"/>
</dbReference>
<dbReference type="InterPro" id="IPR010982">
    <property type="entry name" value="Lambda_DNA-bd_dom_sf"/>
</dbReference>
<dbReference type="EMBL" id="DVJO01000044">
    <property type="protein sequence ID" value="HIS82358.1"/>
    <property type="molecule type" value="Genomic_DNA"/>
</dbReference>
<organism evidence="2 3">
    <name type="scientific">Candidatus Scatenecus faecavium</name>
    <dbReference type="NCBI Taxonomy" id="2840915"/>
    <lineage>
        <taxon>Bacteria</taxon>
        <taxon>Candidatus Scatenecus</taxon>
    </lineage>
</organism>
<feature type="domain" description="HTH cro/C1-type" evidence="1">
    <location>
        <begin position="12"/>
        <end position="61"/>
    </location>
</feature>
<dbReference type="SUPFAM" id="SSF47413">
    <property type="entry name" value="lambda repressor-like DNA-binding domains"/>
    <property type="match status" value="1"/>
</dbReference>
<evidence type="ECO:0000313" key="3">
    <source>
        <dbReference type="Proteomes" id="UP000824139"/>
    </source>
</evidence>
<dbReference type="InterPro" id="IPR001387">
    <property type="entry name" value="Cro/C1-type_HTH"/>
</dbReference>
<protein>
    <submittedName>
        <fullName evidence="2">Helix-turn-helix transcriptional regulator</fullName>
    </submittedName>
</protein>
<sequence>MVIINIYNVKWKRRYTRKELSELTGISPATLTKLTKGEHVDVKISTLEKLAKFFDCRVVDLIEEVPD</sequence>
<dbReference type="GO" id="GO:0003677">
    <property type="term" value="F:DNA binding"/>
    <property type="evidence" value="ECO:0007669"/>
    <property type="project" value="InterPro"/>
</dbReference>
<reference evidence="2" key="2">
    <citation type="journal article" date="2021" name="PeerJ">
        <title>Extensive microbial diversity within the chicken gut microbiome revealed by metagenomics and culture.</title>
        <authorList>
            <person name="Gilroy R."/>
            <person name="Ravi A."/>
            <person name="Getino M."/>
            <person name="Pursley I."/>
            <person name="Horton D.L."/>
            <person name="Alikhan N.F."/>
            <person name="Baker D."/>
            <person name="Gharbi K."/>
            <person name="Hall N."/>
            <person name="Watson M."/>
            <person name="Adriaenssens E.M."/>
            <person name="Foster-Nyarko E."/>
            <person name="Jarju S."/>
            <person name="Secka A."/>
            <person name="Antonio M."/>
            <person name="Oren A."/>
            <person name="Chaudhuri R.R."/>
            <person name="La Ragione R."/>
            <person name="Hildebrand F."/>
            <person name="Pallen M.J."/>
        </authorList>
    </citation>
    <scope>NUCLEOTIDE SEQUENCE</scope>
    <source>
        <strain evidence="2">CHK152-2994</strain>
    </source>
</reference>
<dbReference type="CDD" id="cd00093">
    <property type="entry name" value="HTH_XRE"/>
    <property type="match status" value="1"/>
</dbReference>
<dbReference type="AlphaFoldDB" id="A0A9D1K3S4"/>
<evidence type="ECO:0000259" key="1">
    <source>
        <dbReference type="PROSITE" id="PS50943"/>
    </source>
</evidence>
<dbReference type="Pfam" id="PF13443">
    <property type="entry name" value="HTH_26"/>
    <property type="match status" value="1"/>
</dbReference>
<dbReference type="Gene3D" id="1.10.260.40">
    <property type="entry name" value="lambda repressor-like DNA-binding domains"/>
    <property type="match status" value="1"/>
</dbReference>
<gene>
    <name evidence="2" type="ORF">IAD41_01965</name>
</gene>
<proteinExistence type="predicted"/>
<reference evidence="2" key="1">
    <citation type="submission" date="2020-10" db="EMBL/GenBank/DDBJ databases">
        <authorList>
            <person name="Gilroy R."/>
        </authorList>
    </citation>
    <scope>NUCLEOTIDE SEQUENCE</scope>
    <source>
        <strain evidence="2">CHK152-2994</strain>
    </source>
</reference>
<dbReference type="Proteomes" id="UP000824139">
    <property type="component" value="Unassembled WGS sequence"/>
</dbReference>
<name>A0A9D1K3S4_9BACT</name>
<accession>A0A9D1K3S4</accession>
<comment type="caution">
    <text evidence="2">The sequence shown here is derived from an EMBL/GenBank/DDBJ whole genome shotgun (WGS) entry which is preliminary data.</text>
</comment>
<dbReference type="SMART" id="SM00530">
    <property type="entry name" value="HTH_XRE"/>
    <property type="match status" value="1"/>
</dbReference>
<evidence type="ECO:0000313" key="2">
    <source>
        <dbReference type="EMBL" id="HIS82358.1"/>
    </source>
</evidence>